<feature type="domain" description="EthD" evidence="1">
    <location>
        <begin position="13"/>
        <end position="90"/>
    </location>
</feature>
<dbReference type="Proteomes" id="UP000234748">
    <property type="component" value="Unassembled WGS sequence"/>
</dbReference>
<organism evidence="2 3">
    <name type="scientific">Peribacillus deserti</name>
    <dbReference type="NCBI Taxonomy" id="673318"/>
    <lineage>
        <taxon>Bacteria</taxon>
        <taxon>Bacillati</taxon>
        <taxon>Bacillota</taxon>
        <taxon>Bacilli</taxon>
        <taxon>Bacillales</taxon>
        <taxon>Bacillaceae</taxon>
        <taxon>Peribacillus</taxon>
    </lineage>
</organism>
<dbReference type="InterPro" id="IPR009799">
    <property type="entry name" value="EthD_dom"/>
</dbReference>
<dbReference type="Gene3D" id="3.30.70.100">
    <property type="match status" value="1"/>
</dbReference>
<dbReference type="OrthoDB" id="5294870at2"/>
<dbReference type="NCBIfam" id="TIGR02118">
    <property type="entry name" value="EthD family reductase"/>
    <property type="match status" value="1"/>
</dbReference>
<dbReference type="AlphaFoldDB" id="A0A2N5M6P3"/>
<comment type="caution">
    <text evidence="2">The sequence shown here is derived from an EMBL/GenBank/DDBJ whole genome shotgun (WGS) entry which is preliminary data.</text>
</comment>
<name>A0A2N5M6P3_9BACI</name>
<dbReference type="InterPro" id="IPR011008">
    <property type="entry name" value="Dimeric_a/b-barrel"/>
</dbReference>
<evidence type="ECO:0000313" key="2">
    <source>
        <dbReference type="EMBL" id="PLT29963.1"/>
    </source>
</evidence>
<protein>
    <submittedName>
        <fullName evidence="2">EthD family reductase</fullName>
    </submittedName>
</protein>
<dbReference type="EMBL" id="PGUY01000031">
    <property type="protein sequence ID" value="PLT29963.1"/>
    <property type="molecule type" value="Genomic_DNA"/>
</dbReference>
<reference evidence="2 3" key="1">
    <citation type="submission" date="2017-11" db="EMBL/GenBank/DDBJ databases">
        <title>Comparitive Functional Genomics of Dry Heat Resistant strains isolated from the Viking Spacecraft.</title>
        <authorList>
            <person name="Seuylemezian A."/>
            <person name="Cooper K."/>
            <person name="Vaishampayan P."/>
        </authorList>
    </citation>
    <scope>NUCLEOTIDE SEQUENCE [LARGE SCALE GENOMIC DNA]</scope>
    <source>
        <strain evidence="2 3">V1-29</strain>
    </source>
</reference>
<proteinExistence type="predicted"/>
<keyword evidence="3" id="KW-1185">Reference proteome</keyword>
<dbReference type="GO" id="GO:0016491">
    <property type="term" value="F:oxidoreductase activity"/>
    <property type="evidence" value="ECO:0007669"/>
    <property type="project" value="InterPro"/>
</dbReference>
<dbReference type="SUPFAM" id="SSF54909">
    <property type="entry name" value="Dimeric alpha+beta barrel"/>
    <property type="match status" value="1"/>
</dbReference>
<evidence type="ECO:0000259" key="1">
    <source>
        <dbReference type="Pfam" id="PF07110"/>
    </source>
</evidence>
<evidence type="ECO:0000313" key="3">
    <source>
        <dbReference type="Proteomes" id="UP000234748"/>
    </source>
</evidence>
<gene>
    <name evidence="2" type="ORF">CUU66_10575</name>
</gene>
<dbReference type="Pfam" id="PF07110">
    <property type="entry name" value="EthD"/>
    <property type="match status" value="1"/>
</dbReference>
<accession>A0A2N5M6P3</accession>
<sequence>MHILAKFIVLYHEPKDKDRFDKHYNEVHIPLVEKMPHVKSTSLNKIVDTQNNDLKYYQIVEIEYESLEDLNESLSSDAGRKVSEDAPNLAPFLHRPPVIFITA</sequence>